<evidence type="ECO:0000313" key="2">
    <source>
        <dbReference type="EMBL" id="KAH9377143.1"/>
    </source>
</evidence>
<evidence type="ECO:0000256" key="1">
    <source>
        <dbReference type="ARBA" id="ARBA00022737"/>
    </source>
</evidence>
<sequence>MKFVNKIGDSEAKTLEMSIKRGVARIHEPPHRAANVRRENDRRTKTSILSGSSDYRLRLTRYIRGVVGETFDYERRCTEYGSRPCWILDELLTWNKFLSLLSWQLRVKPGTTGQLCLVLLGEQLFWNHSWETMNGVVQLVCWLLQTHVCLTHVEVGNNFFKSHHRLLLDALRRSSYVTSVKLICCDWNSDEEVVPATLPLPHLQELECSGDTKHGAALVERLPSLLATTTSLTKLKVTLVSTEGLSSEKFFKALGQNSSLKELELPSSIIVEAPPTVQAAVTEYLSTTTSLRSLTVAEDFGPDIPLKCILEGLLVNMSIVAVALTCCGIGLADVHLLSELFGQNKVLQSFEITSEAKLDVADEQSHYVKEACDRCLNALIENRTLEQITLPIALWNDRQWIRLFNALPTKERLKRVTIKVPSSEPCPLLDTLSIALKGTDAGKKICFDTPFIAKLFDERIMCQAFSSVKVLASDCNEETVCGLLERMPSFGSVTELHLKFDSGFGRDAELPSALTAFLRATRTLKTLILSTQRNGLLNRCQEALIQGLAGNRSLRELRVEMNTTRRDWSAFAIPLADVINASETITKVCFGAIKPCGGERAFIQRLSMRIEGNYTLLSVIVPEWADRKLNECYYKVWNVTTRNCSLLACAADFARGVRRGRQCAEALELVHGNPDLVENLSKLENIDEALAKELVRNGLQMIAEIPGIVRLDEVQEE</sequence>
<reference evidence="2 3" key="1">
    <citation type="journal article" date="2020" name="Cell">
        <title>Large-Scale Comparative Analyses of Tick Genomes Elucidate Their Genetic Diversity and Vector Capacities.</title>
        <authorList>
            <consortium name="Tick Genome and Microbiome Consortium (TIGMIC)"/>
            <person name="Jia N."/>
            <person name="Wang J."/>
            <person name="Shi W."/>
            <person name="Du L."/>
            <person name="Sun Y."/>
            <person name="Zhan W."/>
            <person name="Jiang J.F."/>
            <person name="Wang Q."/>
            <person name="Zhang B."/>
            <person name="Ji P."/>
            <person name="Bell-Sakyi L."/>
            <person name="Cui X.M."/>
            <person name="Yuan T.T."/>
            <person name="Jiang B.G."/>
            <person name="Yang W.F."/>
            <person name="Lam T.T."/>
            <person name="Chang Q.C."/>
            <person name="Ding S.J."/>
            <person name="Wang X.J."/>
            <person name="Zhu J.G."/>
            <person name="Ruan X.D."/>
            <person name="Zhao L."/>
            <person name="Wei J.T."/>
            <person name="Ye R.Z."/>
            <person name="Que T.C."/>
            <person name="Du C.H."/>
            <person name="Zhou Y.H."/>
            <person name="Cheng J.X."/>
            <person name="Dai P.F."/>
            <person name="Guo W.B."/>
            <person name="Han X.H."/>
            <person name="Huang E.J."/>
            <person name="Li L.F."/>
            <person name="Wei W."/>
            <person name="Gao Y.C."/>
            <person name="Liu J.Z."/>
            <person name="Shao H.Z."/>
            <person name="Wang X."/>
            <person name="Wang C.C."/>
            <person name="Yang T.C."/>
            <person name="Huo Q.B."/>
            <person name="Li W."/>
            <person name="Chen H.Y."/>
            <person name="Chen S.E."/>
            <person name="Zhou L.G."/>
            <person name="Ni X.B."/>
            <person name="Tian J.H."/>
            <person name="Sheng Y."/>
            <person name="Liu T."/>
            <person name="Pan Y.S."/>
            <person name="Xia L.Y."/>
            <person name="Li J."/>
            <person name="Zhao F."/>
            <person name="Cao W.C."/>
        </authorList>
    </citation>
    <scope>NUCLEOTIDE SEQUENCE [LARGE SCALE GENOMIC DNA]</scope>
    <source>
        <strain evidence="2">HaeL-2018</strain>
    </source>
</reference>
<name>A0A9J6GRN6_HAELO</name>
<accession>A0A9J6GRN6</accession>
<dbReference type="AlphaFoldDB" id="A0A9J6GRN6"/>
<dbReference type="VEuPathDB" id="VectorBase:HLOH_042146"/>
<gene>
    <name evidence="2" type="ORF">HPB48_005446</name>
</gene>
<comment type="caution">
    <text evidence="2">The sequence shown here is derived from an EMBL/GenBank/DDBJ whole genome shotgun (WGS) entry which is preliminary data.</text>
</comment>
<organism evidence="2 3">
    <name type="scientific">Haemaphysalis longicornis</name>
    <name type="common">Bush tick</name>
    <dbReference type="NCBI Taxonomy" id="44386"/>
    <lineage>
        <taxon>Eukaryota</taxon>
        <taxon>Metazoa</taxon>
        <taxon>Ecdysozoa</taxon>
        <taxon>Arthropoda</taxon>
        <taxon>Chelicerata</taxon>
        <taxon>Arachnida</taxon>
        <taxon>Acari</taxon>
        <taxon>Parasitiformes</taxon>
        <taxon>Ixodida</taxon>
        <taxon>Ixodoidea</taxon>
        <taxon>Ixodidae</taxon>
        <taxon>Haemaphysalinae</taxon>
        <taxon>Haemaphysalis</taxon>
    </lineage>
</organism>
<keyword evidence="3" id="KW-1185">Reference proteome</keyword>
<dbReference type="SUPFAM" id="SSF52047">
    <property type="entry name" value="RNI-like"/>
    <property type="match status" value="2"/>
</dbReference>
<dbReference type="Proteomes" id="UP000821853">
    <property type="component" value="Unassembled WGS sequence"/>
</dbReference>
<dbReference type="PANTHER" id="PTHR24111">
    <property type="entry name" value="LEUCINE-RICH REPEAT-CONTAINING PROTEIN 34"/>
    <property type="match status" value="1"/>
</dbReference>
<dbReference type="EMBL" id="JABSTR010000008">
    <property type="protein sequence ID" value="KAH9377143.1"/>
    <property type="molecule type" value="Genomic_DNA"/>
</dbReference>
<evidence type="ECO:0000313" key="3">
    <source>
        <dbReference type="Proteomes" id="UP000821853"/>
    </source>
</evidence>
<dbReference type="Gene3D" id="3.80.10.10">
    <property type="entry name" value="Ribonuclease Inhibitor"/>
    <property type="match status" value="2"/>
</dbReference>
<dbReference type="OrthoDB" id="6491790at2759"/>
<protein>
    <submittedName>
        <fullName evidence="2">Uncharacterized protein</fullName>
    </submittedName>
</protein>
<dbReference type="InterPro" id="IPR032675">
    <property type="entry name" value="LRR_dom_sf"/>
</dbReference>
<dbReference type="InterPro" id="IPR052201">
    <property type="entry name" value="LRR-containing_regulator"/>
</dbReference>
<keyword evidence="1" id="KW-0677">Repeat</keyword>
<proteinExistence type="predicted"/>
<dbReference type="PANTHER" id="PTHR24111:SF0">
    <property type="entry name" value="LEUCINE-RICH REPEAT-CONTAINING PROTEIN"/>
    <property type="match status" value="1"/>
</dbReference>